<evidence type="ECO:0000259" key="10">
    <source>
        <dbReference type="PROSITE" id="PS51855"/>
    </source>
</evidence>
<evidence type="ECO:0000313" key="11">
    <source>
        <dbReference type="EMBL" id="KAL2045053.1"/>
    </source>
</evidence>
<comment type="pathway">
    <text evidence="3">Purine metabolism; IMP biosynthesis via de novo pathway; 5-formamido-1-(5-phospho-D-ribosyl)imidazole-4-carboxamide from 5-amino-1-(5-phospho-D-ribosyl)imidazole-4-carboxamide (10-formyl THF route): step 1/1.</text>
</comment>
<keyword evidence="9" id="KW-0511">Multifunctional enzyme</keyword>
<evidence type="ECO:0000256" key="3">
    <source>
        <dbReference type="ARBA" id="ARBA00004954"/>
    </source>
</evidence>
<dbReference type="PANTHER" id="PTHR11692">
    <property type="entry name" value="BIFUNCTIONAL PURINE BIOSYNTHESIS PROTEIN PURH"/>
    <property type="match status" value="1"/>
</dbReference>
<protein>
    <recommendedName>
        <fullName evidence="10">MGS-like domain-containing protein</fullName>
    </recommendedName>
</protein>
<keyword evidence="8" id="KW-0378">Hydrolase</keyword>
<accession>A0ABR4ANN4</accession>
<dbReference type="EMBL" id="JBEFKJ010000008">
    <property type="protein sequence ID" value="KAL2045053.1"/>
    <property type="molecule type" value="Genomic_DNA"/>
</dbReference>
<dbReference type="SUPFAM" id="SSF52335">
    <property type="entry name" value="Methylglyoxal synthase-like"/>
    <property type="match status" value="1"/>
</dbReference>
<dbReference type="InterPro" id="IPR036914">
    <property type="entry name" value="MGS-like_dom_sf"/>
</dbReference>
<dbReference type="Pfam" id="PF02142">
    <property type="entry name" value="MGS"/>
    <property type="match status" value="1"/>
</dbReference>
<dbReference type="InterPro" id="IPR002695">
    <property type="entry name" value="PurH-like"/>
</dbReference>
<reference evidence="11 12" key="1">
    <citation type="submission" date="2024-09" db="EMBL/GenBank/DDBJ databases">
        <title>Rethinking Asexuality: The Enigmatic Case of Functional Sexual Genes in Lepraria (Stereocaulaceae).</title>
        <authorList>
            <person name="Doellman M."/>
            <person name="Sun Y."/>
            <person name="Barcenas-Pena A."/>
            <person name="Lumbsch H.T."/>
            <person name="Grewe F."/>
        </authorList>
    </citation>
    <scope>NUCLEOTIDE SEQUENCE [LARGE SCALE GENOMIC DNA]</scope>
    <source>
        <strain evidence="11 12">Mercado 3170</strain>
    </source>
</reference>
<sequence length="598" mass="65274">MAAKDQKIAILSVYNKQGLLDLAKGLIKNNVRLLASGGTASLIRNAGFEVDDISSITKAPEMLSGRVKTLHPAVHAGILARNLESDEKDLADQNISKVDYVVCNLYPFKETVGKINVTIAEAVEDIDIGGVTLLRAAAKNFSRVTILTDPEDYHEFLKELEAGDISEKSRQLYTLKAFSHTAEYDEAISDFFRKKFAGDGVSQLSLRYGANPHQKPASAYVKDGKLPFKVLCGSPGYINLLDSLNAWPLVKELKKALGLPAAASFKHVSPAGAAIGVPMTETEREVCMVNDLDGLAESGLAQAYARARGADRMSSFGDVVALSDEVDVPTAKIISREVSDGVVAPAYSKEALDILSKKKGGKYLILQMDESYEPSPIETRNVYGISLQQHRNDVQITPQDTFSSIITPKDSAPLPESALRDLTVATIALKYTQSNSVCYALNGQVIGLGAGQQSRIHCTRLAGDKADNWWMRFHERALGIKWKKGTKRADKSNAIDMLCSGQAAHLTEIEKEDFEKNFEEVPKVFSMEEKKEWLEHLTGVACSSDAFFPFIDNVLRTSRSGVKYIAAPMGSQADAAVAATCEQLGITLIEQSIRLFHH</sequence>
<dbReference type="InterPro" id="IPR011607">
    <property type="entry name" value="MGS-like_dom"/>
</dbReference>
<gene>
    <name evidence="11" type="ORF">N7G274_002828</name>
</gene>
<dbReference type="SMART" id="SM00798">
    <property type="entry name" value="AICARFT_IMPCHas"/>
    <property type="match status" value="1"/>
</dbReference>
<name>A0ABR4ANN4_9LECA</name>
<dbReference type="NCBIfam" id="NF005492">
    <property type="entry name" value="PRK07106.1"/>
    <property type="match status" value="1"/>
</dbReference>
<dbReference type="Gene3D" id="1.10.287.440">
    <property type="match status" value="1"/>
</dbReference>
<dbReference type="Gene3D" id="3.40.140.20">
    <property type="match status" value="2"/>
</dbReference>
<evidence type="ECO:0000256" key="5">
    <source>
        <dbReference type="ARBA" id="ARBA00022490"/>
    </source>
</evidence>
<dbReference type="CDD" id="cd01421">
    <property type="entry name" value="IMPCH"/>
    <property type="match status" value="1"/>
</dbReference>
<proteinExistence type="inferred from homology"/>
<evidence type="ECO:0000313" key="12">
    <source>
        <dbReference type="Proteomes" id="UP001590950"/>
    </source>
</evidence>
<dbReference type="InterPro" id="IPR024050">
    <property type="entry name" value="AICAR_Tfase_insert_dom_sf"/>
</dbReference>
<keyword evidence="7" id="KW-0658">Purine biosynthesis</keyword>
<dbReference type="NCBIfam" id="TIGR00355">
    <property type="entry name" value="purH"/>
    <property type="match status" value="1"/>
</dbReference>
<evidence type="ECO:0000256" key="4">
    <source>
        <dbReference type="ARBA" id="ARBA00007667"/>
    </source>
</evidence>
<dbReference type="InterPro" id="IPR016193">
    <property type="entry name" value="Cytidine_deaminase-like"/>
</dbReference>
<evidence type="ECO:0000256" key="1">
    <source>
        <dbReference type="ARBA" id="ARBA00004514"/>
    </source>
</evidence>
<dbReference type="PIRSF" id="PIRSF000414">
    <property type="entry name" value="AICARFT_IMPCHas"/>
    <property type="match status" value="1"/>
</dbReference>
<evidence type="ECO:0000256" key="9">
    <source>
        <dbReference type="ARBA" id="ARBA00023268"/>
    </source>
</evidence>
<organism evidence="11 12">
    <name type="scientific">Stereocaulon virgatum</name>
    <dbReference type="NCBI Taxonomy" id="373712"/>
    <lineage>
        <taxon>Eukaryota</taxon>
        <taxon>Fungi</taxon>
        <taxon>Dikarya</taxon>
        <taxon>Ascomycota</taxon>
        <taxon>Pezizomycotina</taxon>
        <taxon>Lecanoromycetes</taxon>
        <taxon>OSLEUM clade</taxon>
        <taxon>Lecanoromycetidae</taxon>
        <taxon>Lecanorales</taxon>
        <taxon>Lecanorineae</taxon>
        <taxon>Stereocaulaceae</taxon>
        <taxon>Stereocaulon</taxon>
    </lineage>
</organism>
<comment type="subcellular location">
    <subcellularLocation>
        <location evidence="1">Cytoplasm</location>
        <location evidence="1">Cytosol</location>
    </subcellularLocation>
</comment>
<evidence type="ECO:0000256" key="7">
    <source>
        <dbReference type="ARBA" id="ARBA00022755"/>
    </source>
</evidence>
<feature type="domain" description="MGS-like" evidence="10">
    <location>
        <begin position="1"/>
        <end position="148"/>
    </location>
</feature>
<comment type="pathway">
    <text evidence="2">Purine metabolism; IMP biosynthesis via de novo pathway; IMP from 5-formamido-1-(5-phospho-D-ribosyl)imidazole-4-carboxamide: step 1/1.</text>
</comment>
<comment type="similarity">
    <text evidence="4">Belongs to the PurH family.</text>
</comment>
<evidence type="ECO:0000256" key="2">
    <source>
        <dbReference type="ARBA" id="ARBA00004844"/>
    </source>
</evidence>
<keyword evidence="6" id="KW-0808">Transferase</keyword>
<dbReference type="InterPro" id="IPR024051">
    <property type="entry name" value="AICAR_Tfase_dup_dom_sf"/>
</dbReference>
<dbReference type="Pfam" id="PF01808">
    <property type="entry name" value="AICARFT_IMPCHas"/>
    <property type="match status" value="1"/>
</dbReference>
<dbReference type="Gene3D" id="3.40.50.1380">
    <property type="entry name" value="Methylglyoxal synthase-like domain"/>
    <property type="match status" value="1"/>
</dbReference>
<evidence type="ECO:0000256" key="8">
    <source>
        <dbReference type="ARBA" id="ARBA00022801"/>
    </source>
</evidence>
<comment type="caution">
    <text evidence="11">The sequence shown here is derived from an EMBL/GenBank/DDBJ whole genome shotgun (WGS) entry which is preliminary data.</text>
</comment>
<dbReference type="SUPFAM" id="SSF53927">
    <property type="entry name" value="Cytidine deaminase-like"/>
    <property type="match status" value="1"/>
</dbReference>
<dbReference type="PANTHER" id="PTHR11692:SF0">
    <property type="entry name" value="BIFUNCTIONAL PURINE BIOSYNTHESIS PROTEIN ATIC"/>
    <property type="match status" value="1"/>
</dbReference>
<dbReference type="PROSITE" id="PS51855">
    <property type="entry name" value="MGS"/>
    <property type="match status" value="1"/>
</dbReference>
<keyword evidence="5" id="KW-0963">Cytoplasm</keyword>
<keyword evidence="12" id="KW-1185">Reference proteome</keyword>
<dbReference type="SMART" id="SM00851">
    <property type="entry name" value="MGS"/>
    <property type="match status" value="1"/>
</dbReference>
<dbReference type="Proteomes" id="UP001590950">
    <property type="component" value="Unassembled WGS sequence"/>
</dbReference>
<evidence type="ECO:0000256" key="6">
    <source>
        <dbReference type="ARBA" id="ARBA00022679"/>
    </source>
</evidence>